<organism evidence="2">
    <name type="scientific">Sediminibacterium sp. KACHI17</name>
    <dbReference type="NCBI Taxonomy" id="1751071"/>
    <lineage>
        <taxon>Bacteria</taxon>
        <taxon>Pseudomonadati</taxon>
        <taxon>Bacteroidota</taxon>
        <taxon>Chitinophagia</taxon>
        <taxon>Chitinophagales</taxon>
        <taxon>Chitinophagaceae</taxon>
        <taxon>Sediminibacterium</taxon>
    </lineage>
</organism>
<evidence type="ECO:0000259" key="1">
    <source>
        <dbReference type="Pfam" id="PF12358"/>
    </source>
</evidence>
<dbReference type="AlphaFoldDB" id="A0AAT9GI12"/>
<feature type="domain" description="DUF3644" evidence="1">
    <location>
        <begin position="8"/>
        <end position="150"/>
    </location>
</feature>
<reference evidence="2" key="1">
    <citation type="submission" date="2024-02" db="EMBL/GenBank/DDBJ databases">
        <title>Sediminibacterium planktonica sp. nov. and Sediminibacterium longus sp. nov., isolated from surface lake and river water.</title>
        <authorList>
            <person name="Watanabe K."/>
            <person name="Takemine S."/>
            <person name="Ishii Y."/>
            <person name="Ogata Y."/>
            <person name="Shindo C."/>
            <person name="Suda W."/>
        </authorList>
    </citation>
    <scope>NUCLEOTIDE SEQUENCE</scope>
    <source>
        <strain evidence="2">KACHI17</strain>
    </source>
</reference>
<protein>
    <recommendedName>
        <fullName evidence="1">DUF3644 domain-containing protein</fullName>
    </recommendedName>
</protein>
<gene>
    <name evidence="2" type="ORF">KACHI17_11700</name>
</gene>
<dbReference type="InterPro" id="IPR022104">
    <property type="entry name" value="DUF3644"/>
</dbReference>
<proteinExistence type="predicted"/>
<accession>A0AAT9GI12</accession>
<dbReference type="EMBL" id="AP029612">
    <property type="protein sequence ID" value="BFG70289.1"/>
    <property type="molecule type" value="Genomic_DNA"/>
</dbReference>
<name>A0AAT9GI12_9BACT</name>
<dbReference type="Pfam" id="PF12358">
    <property type="entry name" value="DUF3644"/>
    <property type="match status" value="1"/>
</dbReference>
<evidence type="ECO:0000313" key="2">
    <source>
        <dbReference type="EMBL" id="BFG70289.1"/>
    </source>
</evidence>
<dbReference type="RefSeq" id="WP_353550575.1">
    <property type="nucleotide sequence ID" value="NZ_AP029612.1"/>
</dbReference>
<sequence length="364" mass="41490">MKKEAKTLLTKSIDSILLAVEHFNRHLNIGRHEAVLIFLDRSFELLLKSIILHKNGNIREKNEKLTIGFNQCVRKCVSDDNLKCLSENDALTIQIINSLRDAAQHHILEMSEQQLYIYTQSAITLYNRILEKVFNQKITDHLPERVLPVTSNLPMEFSSLIDVEFDDIKQMVRNGNRKTLDAKSKLLPFAIIESSLNGTHTQPSEKELDEISKKIKAGKNWEEIFPAIKKLNISPEGKGFIISLRLTKKEGNPVYIVPEGTPGATAIAIKKINDLDFYSLNLDKLSEKIGLTTSKTIAIIRELNVQSVNDYYKEFKIGSVVFKRYSSLALDFLYKSLPNLNIDEIWGNHKHFLTGGKKKKQNSI</sequence>